<reference evidence="1 2" key="1">
    <citation type="submission" date="2013-01" db="EMBL/GenBank/DDBJ databases">
        <title>Whole genome shotgun sequence of Gordonia soli NBRC 108243.</title>
        <authorList>
            <person name="Isaki-Nakamura S."/>
            <person name="Hosoyama A."/>
            <person name="Tsuchikane K."/>
            <person name="Ando Y."/>
            <person name="Baba S."/>
            <person name="Ohji S."/>
            <person name="Hamada M."/>
            <person name="Tamura T."/>
            <person name="Yamazoe A."/>
            <person name="Yamazaki S."/>
            <person name="Fujita N."/>
        </authorList>
    </citation>
    <scope>NUCLEOTIDE SEQUENCE [LARGE SCALE GENOMIC DNA]</scope>
    <source>
        <strain evidence="1 2">NBRC 108243</strain>
    </source>
</reference>
<accession>M0QS98</accession>
<evidence type="ECO:0000313" key="1">
    <source>
        <dbReference type="EMBL" id="GAC71072.1"/>
    </source>
</evidence>
<dbReference type="Proteomes" id="UP000011666">
    <property type="component" value="Unassembled WGS sequence"/>
</dbReference>
<comment type="caution">
    <text evidence="1">The sequence shown here is derived from an EMBL/GenBank/DDBJ whole genome shotgun (WGS) entry which is preliminary data.</text>
</comment>
<name>M0QS98_9ACTN</name>
<dbReference type="EMBL" id="BANX01000051">
    <property type="protein sequence ID" value="GAC71072.1"/>
    <property type="molecule type" value="Genomic_DNA"/>
</dbReference>
<keyword evidence="2" id="KW-1185">Reference proteome</keyword>
<proteinExistence type="predicted"/>
<dbReference type="AlphaFoldDB" id="M0QS98"/>
<protein>
    <submittedName>
        <fullName evidence="1">Uncharacterized protein</fullName>
    </submittedName>
</protein>
<dbReference type="RefSeq" id="WP_007625749.1">
    <property type="nucleotide sequence ID" value="NZ_BANX01000051.1"/>
</dbReference>
<organism evidence="1 2">
    <name type="scientific">Gordonia soli NBRC 108243</name>
    <dbReference type="NCBI Taxonomy" id="1223545"/>
    <lineage>
        <taxon>Bacteria</taxon>
        <taxon>Bacillati</taxon>
        <taxon>Actinomycetota</taxon>
        <taxon>Actinomycetes</taxon>
        <taxon>Mycobacteriales</taxon>
        <taxon>Gordoniaceae</taxon>
        <taxon>Gordonia</taxon>
    </lineage>
</organism>
<gene>
    <name evidence="1" type="ORF">GS4_51_00100</name>
</gene>
<sequence length="129" mass="13486">MSVLSVEVEGRRFVPVTQVEDLERRLSIVQRAADANAEERDDARATVAMLRRKLAAAADPDEPVIFAATISGIVAYAYVAGALGLDLVSTSASAVELATSLRAELAGLDLDDDGPVGEWPPLPARGGVA</sequence>
<dbReference type="STRING" id="1223545.GS4_51_00100"/>
<evidence type="ECO:0000313" key="2">
    <source>
        <dbReference type="Proteomes" id="UP000011666"/>
    </source>
</evidence>